<reference evidence="3" key="1">
    <citation type="submission" date="2016-10" db="EMBL/GenBank/DDBJ databases">
        <authorList>
            <person name="Varghese N."/>
            <person name="Submissions S."/>
        </authorList>
    </citation>
    <scope>NUCLEOTIDE SEQUENCE [LARGE SCALE GENOMIC DNA]</scope>
    <source>
        <strain evidence="3">CGMCC 1.3566</strain>
    </source>
</reference>
<dbReference type="PANTHER" id="PTHR43415:SF3">
    <property type="entry name" value="GNAT-FAMILY ACETYLTRANSFERASE"/>
    <property type="match status" value="1"/>
</dbReference>
<feature type="domain" description="N-acetyltransferase" evidence="1">
    <location>
        <begin position="8"/>
        <end position="151"/>
    </location>
</feature>
<evidence type="ECO:0000313" key="2">
    <source>
        <dbReference type="EMBL" id="SET52857.1"/>
    </source>
</evidence>
<organism evidence="2 3">
    <name type="scientific">Salinibacillus kushneri</name>
    <dbReference type="NCBI Taxonomy" id="237682"/>
    <lineage>
        <taxon>Bacteria</taxon>
        <taxon>Bacillati</taxon>
        <taxon>Bacillota</taxon>
        <taxon>Bacilli</taxon>
        <taxon>Bacillales</taxon>
        <taxon>Bacillaceae</taxon>
        <taxon>Salinibacillus</taxon>
    </lineage>
</organism>
<dbReference type="EMBL" id="FOHJ01000005">
    <property type="protein sequence ID" value="SET52857.1"/>
    <property type="molecule type" value="Genomic_DNA"/>
</dbReference>
<dbReference type="PANTHER" id="PTHR43415">
    <property type="entry name" value="SPERMIDINE N(1)-ACETYLTRANSFERASE"/>
    <property type="match status" value="1"/>
</dbReference>
<protein>
    <submittedName>
        <fullName evidence="2">Ribosomal-protein-alanine N-acetyltransferase</fullName>
    </submittedName>
</protein>
<dbReference type="SUPFAM" id="SSF55729">
    <property type="entry name" value="Acyl-CoA N-acyltransferases (Nat)"/>
    <property type="match status" value="1"/>
</dbReference>
<dbReference type="Gene3D" id="3.40.630.30">
    <property type="match status" value="1"/>
</dbReference>
<dbReference type="Pfam" id="PF00583">
    <property type="entry name" value="Acetyltransf_1"/>
    <property type="match status" value="1"/>
</dbReference>
<dbReference type="InterPro" id="IPR016181">
    <property type="entry name" value="Acyl_CoA_acyltransferase"/>
</dbReference>
<dbReference type="Proteomes" id="UP000199095">
    <property type="component" value="Unassembled WGS sequence"/>
</dbReference>
<evidence type="ECO:0000259" key="1">
    <source>
        <dbReference type="PROSITE" id="PS51186"/>
    </source>
</evidence>
<dbReference type="STRING" id="237682.SAMN05421676_105196"/>
<dbReference type="AlphaFoldDB" id="A0A1I0F4W1"/>
<dbReference type="InterPro" id="IPR000182">
    <property type="entry name" value="GNAT_dom"/>
</dbReference>
<keyword evidence="3" id="KW-1185">Reference proteome</keyword>
<evidence type="ECO:0000313" key="3">
    <source>
        <dbReference type="Proteomes" id="UP000199095"/>
    </source>
</evidence>
<sequence>MTYQFDVMTQEQAEHIAYKWHYDGIYSFYDMEADQEDLAEFLDSNKRGYSMFAVTKENDLVGFFSANQVGEDNVDIGFGMRPDLTGRGYGYHFLQTGLEFVIEIYHPKIITLSVATFNQRAIKLYKKLGFKEVQTFMQNTNGGEYEFLKMDYTFGLTENE</sequence>
<dbReference type="PROSITE" id="PS51186">
    <property type="entry name" value="GNAT"/>
    <property type="match status" value="1"/>
</dbReference>
<dbReference type="RefSeq" id="WP_093134549.1">
    <property type="nucleotide sequence ID" value="NZ_FOHJ01000005.1"/>
</dbReference>
<gene>
    <name evidence="2" type="ORF">SAMN05421676_105196</name>
</gene>
<dbReference type="OrthoDB" id="423921at2"/>
<proteinExistence type="predicted"/>
<keyword evidence="2" id="KW-0808">Transferase</keyword>
<accession>A0A1I0F4W1</accession>
<dbReference type="GO" id="GO:0016747">
    <property type="term" value="F:acyltransferase activity, transferring groups other than amino-acyl groups"/>
    <property type="evidence" value="ECO:0007669"/>
    <property type="project" value="InterPro"/>
</dbReference>
<name>A0A1I0F4W1_9BACI</name>